<organism evidence="1 2">
    <name type="scientific">Acetobacter orientalis</name>
    <dbReference type="NCBI Taxonomy" id="146474"/>
    <lineage>
        <taxon>Bacteria</taxon>
        <taxon>Pseudomonadati</taxon>
        <taxon>Pseudomonadota</taxon>
        <taxon>Alphaproteobacteria</taxon>
        <taxon>Acetobacterales</taxon>
        <taxon>Acetobacteraceae</taxon>
        <taxon>Acetobacter</taxon>
    </lineage>
</organism>
<protein>
    <submittedName>
        <fullName evidence="1">Multidrug transporter</fullName>
    </submittedName>
</protein>
<gene>
    <name evidence="1" type="ORF">AcetOrient_orf03636</name>
</gene>
<proteinExistence type="predicted"/>
<dbReference type="AlphaFoldDB" id="A0A2Z5ZK44"/>
<accession>A0A2Z5ZK44</accession>
<sequence length="43" mass="4653">MLGLARLGHCGACSYRSRAILGMFSFYSGLFTAKTKPHNALTC</sequence>
<dbReference type="KEGG" id="aot:AcetOri_orf03636"/>
<reference evidence="1 2" key="1">
    <citation type="submission" date="2018-02" db="EMBL/GenBank/DDBJ databases">
        <title>Acetobacter orientalis genome.</title>
        <authorList>
            <person name="Nakashima N."/>
            <person name="Tamura T."/>
        </authorList>
    </citation>
    <scope>NUCLEOTIDE SEQUENCE [LARGE SCALE GENOMIC DNA]</scope>
    <source>
        <strain evidence="1 2">FAN1</strain>
    </source>
</reference>
<evidence type="ECO:0000313" key="2">
    <source>
        <dbReference type="Proteomes" id="UP000270034"/>
    </source>
</evidence>
<dbReference type="EMBL" id="AP018515">
    <property type="protein sequence ID" value="BBC80755.1"/>
    <property type="molecule type" value="Genomic_DNA"/>
</dbReference>
<evidence type="ECO:0000313" key="1">
    <source>
        <dbReference type="EMBL" id="BBC80755.1"/>
    </source>
</evidence>
<name>A0A2Z5ZK44_9PROT</name>
<dbReference type="Proteomes" id="UP000270034">
    <property type="component" value="Chromosome"/>
</dbReference>